<dbReference type="InterPro" id="IPR007024">
    <property type="entry name" value="BLUF_domain"/>
</dbReference>
<dbReference type="PROSITE" id="PS50925">
    <property type="entry name" value="BLUF"/>
    <property type="match status" value="1"/>
</dbReference>
<dbReference type="OrthoDB" id="196105at2"/>
<feature type="domain" description="BLUF" evidence="1">
    <location>
        <begin position="2"/>
        <end position="93"/>
    </location>
</feature>
<dbReference type="AlphaFoldDB" id="A0A1G7AXE5"/>
<dbReference type="SMART" id="SM01034">
    <property type="entry name" value="BLUF"/>
    <property type="match status" value="1"/>
</dbReference>
<dbReference type="STRING" id="282683.SAMN04488105_101396"/>
<dbReference type="Pfam" id="PF04940">
    <property type="entry name" value="BLUF"/>
    <property type="match status" value="1"/>
</dbReference>
<dbReference type="Proteomes" id="UP000198994">
    <property type="component" value="Unassembled WGS sequence"/>
</dbReference>
<accession>A0A1G7AXE5</accession>
<dbReference type="RefSeq" id="WP_089954728.1">
    <property type="nucleotide sequence ID" value="NZ_FNAV01000001.1"/>
</dbReference>
<dbReference type="EMBL" id="FNAV01000001">
    <property type="protein sequence ID" value="SDE18685.1"/>
    <property type="molecule type" value="Genomic_DNA"/>
</dbReference>
<dbReference type="Gene3D" id="3.30.70.100">
    <property type="match status" value="1"/>
</dbReference>
<evidence type="ECO:0000313" key="2">
    <source>
        <dbReference type="EMBL" id="SDE18685.1"/>
    </source>
</evidence>
<organism evidence="2 3">
    <name type="scientific">Salipiger thiooxidans</name>
    <dbReference type="NCBI Taxonomy" id="282683"/>
    <lineage>
        <taxon>Bacteria</taxon>
        <taxon>Pseudomonadati</taxon>
        <taxon>Pseudomonadota</taxon>
        <taxon>Alphaproteobacteria</taxon>
        <taxon>Rhodobacterales</taxon>
        <taxon>Roseobacteraceae</taxon>
        <taxon>Salipiger</taxon>
    </lineage>
</organism>
<dbReference type="SMR" id="A0A1G7AXE5"/>
<dbReference type="GO" id="GO:0071949">
    <property type="term" value="F:FAD binding"/>
    <property type="evidence" value="ECO:0007669"/>
    <property type="project" value="InterPro"/>
</dbReference>
<evidence type="ECO:0000259" key="1">
    <source>
        <dbReference type="PROSITE" id="PS50925"/>
    </source>
</evidence>
<name>A0A1G7AXE5_9RHOB</name>
<gene>
    <name evidence="2" type="ORF">SAMN04488105_101396</name>
</gene>
<evidence type="ECO:0000313" key="3">
    <source>
        <dbReference type="Proteomes" id="UP000198994"/>
    </source>
</evidence>
<reference evidence="3" key="1">
    <citation type="submission" date="2016-10" db="EMBL/GenBank/DDBJ databases">
        <authorList>
            <person name="Varghese N."/>
            <person name="Submissions S."/>
        </authorList>
    </citation>
    <scope>NUCLEOTIDE SEQUENCE [LARGE SCALE GENOMIC DNA]</scope>
    <source>
        <strain evidence="3">DSM 10146</strain>
    </source>
</reference>
<dbReference type="GO" id="GO:0009882">
    <property type="term" value="F:blue light photoreceptor activity"/>
    <property type="evidence" value="ECO:0007669"/>
    <property type="project" value="InterPro"/>
</dbReference>
<protein>
    <submittedName>
        <fullName evidence="2">Sensors of blue-light using FAD</fullName>
    </submittedName>
</protein>
<sequence>MITQLLYTSASRYPRGHPTDFQILAEALERNTQLGVTGYLLRDLASFCQVLEGPGASVDLLFSEIARDTRHDRVVVRMRRQVSERAFLGWSMGYASLSPVDAEFLATRFADGRGGVLLAFDRVGRIAATGS</sequence>
<dbReference type="InterPro" id="IPR036046">
    <property type="entry name" value="Acylphosphatase-like_dom_sf"/>
</dbReference>
<proteinExistence type="predicted"/>
<keyword evidence="3" id="KW-1185">Reference proteome</keyword>
<dbReference type="SUPFAM" id="SSF54975">
    <property type="entry name" value="Acylphosphatase/BLUF domain-like"/>
    <property type="match status" value="1"/>
</dbReference>